<dbReference type="GO" id="GO:0046872">
    <property type="term" value="F:metal ion binding"/>
    <property type="evidence" value="ECO:0007669"/>
    <property type="project" value="UniProtKB-KW"/>
</dbReference>
<dbReference type="AlphaFoldDB" id="A0A0C3PLV4"/>
<dbReference type="EMBL" id="KN840495">
    <property type="protein sequence ID" value="KIP07528.1"/>
    <property type="molecule type" value="Genomic_DNA"/>
</dbReference>
<dbReference type="GO" id="GO:0016491">
    <property type="term" value="F:oxidoreductase activity"/>
    <property type="evidence" value="ECO:0007669"/>
    <property type="project" value="UniProtKB-KW"/>
</dbReference>
<evidence type="ECO:0000313" key="4">
    <source>
        <dbReference type="EMBL" id="KIP07528.1"/>
    </source>
</evidence>
<sequence>MTTVPPPFPADVSSHPLLIVDYQLVKIGNRKEIDKLWEAATQLGFWYLKNHGADVEVQGMLDMGAETMKLPLDEKLKFEQGDDGHSFGYKAAGANAVDDTGLLDSVEYINVSKDDALAWPQTVHRTYPSPVNTHMETTIKPFTQKAVDVNMTMLRVFNDKLGLPQGTLANLHRMYELSCSESRCIRKAPAPEQPPDQQALGAHTDFGSLSFLHHNMMGGLQGSVPLPGHAVCNVGDALALFSGGVLRSNIHRVVPPPKEQAAFERWSLVFFTRPANDVELRALTEQSSIIAEAVENSPDPSKFSTLQTAQSWYYRRTKYQRVKNRTGPESWHQSRGTEHNEQKAFAVTAN</sequence>
<feature type="domain" description="Fe2OG dioxygenase" evidence="3">
    <location>
        <begin position="179"/>
        <end position="274"/>
    </location>
</feature>
<keyword evidence="5" id="KW-1185">Reference proteome</keyword>
<protein>
    <recommendedName>
        <fullName evidence="3">Fe2OG dioxygenase domain-containing protein</fullName>
    </recommendedName>
</protein>
<gene>
    <name evidence="4" type="ORF">PHLGIDRAFT_105488</name>
</gene>
<evidence type="ECO:0000256" key="1">
    <source>
        <dbReference type="RuleBase" id="RU003682"/>
    </source>
</evidence>
<evidence type="ECO:0000259" key="3">
    <source>
        <dbReference type="PROSITE" id="PS51471"/>
    </source>
</evidence>
<name>A0A0C3PLV4_PHLG1</name>
<keyword evidence="1" id="KW-0560">Oxidoreductase</keyword>
<feature type="region of interest" description="Disordered" evidence="2">
    <location>
        <begin position="324"/>
        <end position="350"/>
    </location>
</feature>
<organism evidence="4 5">
    <name type="scientific">Phlebiopsis gigantea (strain 11061_1 CR5-6)</name>
    <name type="common">White-rot fungus</name>
    <name type="synonym">Peniophora gigantea</name>
    <dbReference type="NCBI Taxonomy" id="745531"/>
    <lineage>
        <taxon>Eukaryota</taxon>
        <taxon>Fungi</taxon>
        <taxon>Dikarya</taxon>
        <taxon>Basidiomycota</taxon>
        <taxon>Agaricomycotina</taxon>
        <taxon>Agaricomycetes</taxon>
        <taxon>Polyporales</taxon>
        <taxon>Phanerochaetaceae</taxon>
        <taxon>Phlebiopsis</taxon>
    </lineage>
</organism>
<dbReference type="Pfam" id="PF14226">
    <property type="entry name" value="DIOX_N"/>
    <property type="match status" value="1"/>
</dbReference>
<keyword evidence="1" id="KW-0479">Metal-binding</keyword>
<evidence type="ECO:0000256" key="2">
    <source>
        <dbReference type="SAM" id="MobiDB-lite"/>
    </source>
</evidence>
<dbReference type="Proteomes" id="UP000053257">
    <property type="component" value="Unassembled WGS sequence"/>
</dbReference>
<dbReference type="Gene3D" id="2.60.120.330">
    <property type="entry name" value="B-lactam Antibiotic, Isopenicillin N Synthase, Chain"/>
    <property type="match status" value="1"/>
</dbReference>
<accession>A0A0C3PLV4</accession>
<dbReference type="STRING" id="745531.A0A0C3PLV4"/>
<keyword evidence="1" id="KW-0408">Iron</keyword>
<dbReference type="InterPro" id="IPR044861">
    <property type="entry name" value="IPNS-like_FE2OG_OXY"/>
</dbReference>
<dbReference type="InterPro" id="IPR005123">
    <property type="entry name" value="Oxoglu/Fe-dep_dioxygenase_dom"/>
</dbReference>
<dbReference type="InterPro" id="IPR050231">
    <property type="entry name" value="Iron_ascorbate_oxido_reductase"/>
</dbReference>
<comment type="similarity">
    <text evidence="1">Belongs to the iron/ascorbate-dependent oxidoreductase family.</text>
</comment>
<dbReference type="PANTHER" id="PTHR47990">
    <property type="entry name" value="2-OXOGLUTARATE (2OG) AND FE(II)-DEPENDENT OXYGENASE SUPERFAMILY PROTEIN-RELATED"/>
    <property type="match status" value="1"/>
</dbReference>
<proteinExistence type="inferred from homology"/>
<dbReference type="OrthoDB" id="406156at2759"/>
<dbReference type="SUPFAM" id="SSF51197">
    <property type="entry name" value="Clavaminate synthase-like"/>
    <property type="match status" value="1"/>
</dbReference>
<dbReference type="InterPro" id="IPR026992">
    <property type="entry name" value="DIOX_N"/>
</dbReference>
<evidence type="ECO:0000313" key="5">
    <source>
        <dbReference type="Proteomes" id="UP000053257"/>
    </source>
</evidence>
<dbReference type="PROSITE" id="PS51471">
    <property type="entry name" value="FE2OG_OXY"/>
    <property type="match status" value="1"/>
</dbReference>
<dbReference type="HOGENOM" id="CLU_010119_4_0_1"/>
<dbReference type="InterPro" id="IPR027443">
    <property type="entry name" value="IPNS-like_sf"/>
</dbReference>
<reference evidence="4 5" key="1">
    <citation type="journal article" date="2014" name="PLoS Genet.">
        <title>Analysis of the Phlebiopsis gigantea genome, transcriptome and secretome provides insight into its pioneer colonization strategies of wood.</title>
        <authorList>
            <person name="Hori C."/>
            <person name="Ishida T."/>
            <person name="Igarashi K."/>
            <person name="Samejima M."/>
            <person name="Suzuki H."/>
            <person name="Master E."/>
            <person name="Ferreira P."/>
            <person name="Ruiz-Duenas F.J."/>
            <person name="Held B."/>
            <person name="Canessa P."/>
            <person name="Larrondo L.F."/>
            <person name="Schmoll M."/>
            <person name="Druzhinina I.S."/>
            <person name="Kubicek C.P."/>
            <person name="Gaskell J.A."/>
            <person name="Kersten P."/>
            <person name="St John F."/>
            <person name="Glasner J."/>
            <person name="Sabat G."/>
            <person name="Splinter BonDurant S."/>
            <person name="Syed K."/>
            <person name="Yadav J."/>
            <person name="Mgbeahuruike A.C."/>
            <person name="Kovalchuk A."/>
            <person name="Asiegbu F.O."/>
            <person name="Lackner G."/>
            <person name="Hoffmeister D."/>
            <person name="Rencoret J."/>
            <person name="Gutierrez A."/>
            <person name="Sun H."/>
            <person name="Lindquist E."/>
            <person name="Barry K."/>
            <person name="Riley R."/>
            <person name="Grigoriev I.V."/>
            <person name="Henrissat B."/>
            <person name="Kues U."/>
            <person name="Berka R.M."/>
            <person name="Martinez A.T."/>
            <person name="Covert S.F."/>
            <person name="Blanchette R.A."/>
            <person name="Cullen D."/>
        </authorList>
    </citation>
    <scope>NUCLEOTIDE SEQUENCE [LARGE SCALE GENOMIC DNA]</scope>
    <source>
        <strain evidence="4 5">11061_1 CR5-6</strain>
    </source>
</reference>
<dbReference type="Pfam" id="PF03171">
    <property type="entry name" value="2OG-FeII_Oxy"/>
    <property type="match status" value="1"/>
</dbReference>